<name>A0A9Q3FP35_9BASI</name>
<accession>A0A9Q3FP35</accession>
<evidence type="ECO:0000313" key="2">
    <source>
        <dbReference type="Proteomes" id="UP000765509"/>
    </source>
</evidence>
<dbReference type="Pfam" id="PF14223">
    <property type="entry name" value="Retrotran_gag_2"/>
    <property type="match status" value="1"/>
</dbReference>
<gene>
    <name evidence="1" type="ORF">O181_082119</name>
</gene>
<dbReference type="Proteomes" id="UP000765509">
    <property type="component" value="Unassembled WGS sequence"/>
</dbReference>
<sequence>MGNHDRVRARYYWSLGPDQQSREIQENLNCKAYNLIIQCSNEKNISFVSNMLSEDNKRNGQALCNMLKEKYISNDITSQALAFTRFSQVKFTTTLDFIQEIRTMVSKMQLVGFKSEESALSIMVLTKLPSELNSFVQVMSHGFQNKGLNFILKKLEQDYIQFKLIEDSCETVTALYSQNNKKFCSFFKMKSHIEEYCWKKYPEKIPTNFTAHHDEDEPSIAF</sequence>
<protein>
    <submittedName>
        <fullName evidence="1">Uncharacterized protein</fullName>
    </submittedName>
</protein>
<reference evidence="1" key="1">
    <citation type="submission" date="2021-03" db="EMBL/GenBank/DDBJ databases">
        <title>Draft genome sequence of rust myrtle Austropuccinia psidii MF-1, a brazilian biotype.</title>
        <authorList>
            <person name="Quecine M.C."/>
            <person name="Pachon D.M.R."/>
            <person name="Bonatelli M.L."/>
            <person name="Correr F.H."/>
            <person name="Franceschini L.M."/>
            <person name="Leite T.F."/>
            <person name="Margarido G.R.A."/>
            <person name="Almeida C.A."/>
            <person name="Ferrarezi J.A."/>
            <person name="Labate C.A."/>
        </authorList>
    </citation>
    <scope>NUCLEOTIDE SEQUENCE</scope>
    <source>
        <strain evidence="1">MF-1</strain>
    </source>
</reference>
<dbReference type="EMBL" id="AVOT02047119">
    <property type="protein sequence ID" value="MBW0542404.1"/>
    <property type="molecule type" value="Genomic_DNA"/>
</dbReference>
<proteinExistence type="predicted"/>
<dbReference type="OrthoDB" id="5378265at2759"/>
<dbReference type="AlphaFoldDB" id="A0A9Q3FP35"/>
<comment type="caution">
    <text evidence="1">The sequence shown here is derived from an EMBL/GenBank/DDBJ whole genome shotgun (WGS) entry which is preliminary data.</text>
</comment>
<organism evidence="1 2">
    <name type="scientific">Austropuccinia psidii MF-1</name>
    <dbReference type="NCBI Taxonomy" id="1389203"/>
    <lineage>
        <taxon>Eukaryota</taxon>
        <taxon>Fungi</taxon>
        <taxon>Dikarya</taxon>
        <taxon>Basidiomycota</taxon>
        <taxon>Pucciniomycotina</taxon>
        <taxon>Pucciniomycetes</taxon>
        <taxon>Pucciniales</taxon>
        <taxon>Sphaerophragmiaceae</taxon>
        <taxon>Austropuccinia</taxon>
    </lineage>
</organism>
<evidence type="ECO:0000313" key="1">
    <source>
        <dbReference type="EMBL" id="MBW0542404.1"/>
    </source>
</evidence>
<keyword evidence="2" id="KW-1185">Reference proteome</keyword>